<evidence type="ECO:0000259" key="2">
    <source>
        <dbReference type="Pfam" id="PF01764"/>
    </source>
</evidence>
<organism evidence="3">
    <name type="scientific">Pithovirus LCPAC102</name>
    <dbReference type="NCBI Taxonomy" id="2506587"/>
    <lineage>
        <taxon>Viruses</taxon>
        <taxon>Pithoviruses</taxon>
    </lineage>
</organism>
<evidence type="ECO:0000313" key="3">
    <source>
        <dbReference type="EMBL" id="QBK90165.1"/>
    </source>
</evidence>
<dbReference type="SUPFAM" id="SSF53474">
    <property type="entry name" value="alpha/beta-Hydrolases"/>
    <property type="match status" value="1"/>
</dbReference>
<dbReference type="EMBL" id="MK500467">
    <property type="protein sequence ID" value="QBK90165.1"/>
    <property type="molecule type" value="Genomic_DNA"/>
</dbReference>
<keyword evidence="1" id="KW-1133">Transmembrane helix</keyword>
<keyword evidence="1" id="KW-0812">Transmembrane</keyword>
<evidence type="ECO:0000256" key="1">
    <source>
        <dbReference type="SAM" id="Phobius"/>
    </source>
</evidence>
<dbReference type="GO" id="GO:0006629">
    <property type="term" value="P:lipid metabolic process"/>
    <property type="evidence" value="ECO:0007669"/>
    <property type="project" value="InterPro"/>
</dbReference>
<feature type="transmembrane region" description="Helical" evidence="1">
    <location>
        <begin position="6"/>
        <end position="26"/>
    </location>
</feature>
<sequence length="340" mass="39039">MHYSFINFVLLVIIILIIIVILSCIFKQYIIIKGYVNDILDRTKSLIPSIVSIDDDEIIYPDMIPECMNINMLHNVFSKELSIFLSNTIKSSYNISIKQDSYNPDYIEYIKSIGNNGHLIKLINNESSYHTYNSNNHKTSNIYILSYRGTISNNDLLTDLDSVQIPFIGINNKFNKLGALAHRGFTEYWTEHKQDINNIIDSKLILPNDTLIITGHSLGCSSAAMTALALGSSSYFRNIKIKLYMFAPPRVGNHIFMEELEHYVPDNWAIINKSDLITELPPVTLPTIGNNWLYDNWKNRIIIDIQLGSILLNHKMSTYICGLDDMHECAVTPIWYRNYN</sequence>
<dbReference type="PANTHER" id="PTHR45908">
    <property type="entry name" value="PROTEIN CBG11750-RELATED"/>
    <property type="match status" value="1"/>
</dbReference>
<reference evidence="3" key="1">
    <citation type="journal article" date="2019" name="MBio">
        <title>Virus Genomes from Deep Sea Sediments Expand the Ocean Megavirome and Support Independent Origins of Viral Gigantism.</title>
        <authorList>
            <person name="Backstrom D."/>
            <person name="Yutin N."/>
            <person name="Jorgensen S.L."/>
            <person name="Dharamshi J."/>
            <person name="Homa F."/>
            <person name="Zaremba-Niedwiedzka K."/>
            <person name="Spang A."/>
            <person name="Wolf Y.I."/>
            <person name="Koonin E.V."/>
            <person name="Ettema T.J."/>
        </authorList>
    </citation>
    <scope>NUCLEOTIDE SEQUENCE</scope>
</reference>
<keyword evidence="1" id="KW-0472">Membrane</keyword>
<name>A0A481Z3Q6_9VIRU</name>
<dbReference type="InterPro" id="IPR029058">
    <property type="entry name" value="AB_hydrolase_fold"/>
</dbReference>
<feature type="domain" description="Fungal lipase-type" evidence="2">
    <location>
        <begin position="145"/>
        <end position="283"/>
    </location>
</feature>
<dbReference type="Pfam" id="PF01764">
    <property type="entry name" value="Lipase_3"/>
    <property type="match status" value="1"/>
</dbReference>
<dbReference type="CDD" id="cd00519">
    <property type="entry name" value="Lipase_3"/>
    <property type="match status" value="1"/>
</dbReference>
<gene>
    <name evidence="3" type="ORF">LCPAC102_00750</name>
</gene>
<dbReference type="Gene3D" id="3.40.50.1820">
    <property type="entry name" value="alpha/beta hydrolase"/>
    <property type="match status" value="1"/>
</dbReference>
<dbReference type="InterPro" id="IPR002921">
    <property type="entry name" value="Fungal_lipase-type"/>
</dbReference>
<accession>A0A481Z3Q6</accession>
<protein>
    <submittedName>
        <fullName evidence="3">Class 3 lipase</fullName>
    </submittedName>
</protein>
<proteinExistence type="predicted"/>